<dbReference type="EMBL" id="JAPWTJ010001133">
    <property type="protein sequence ID" value="KAJ8973675.1"/>
    <property type="molecule type" value="Genomic_DNA"/>
</dbReference>
<protein>
    <recommendedName>
        <fullName evidence="2">ZAD domain-containing protein</fullName>
    </recommendedName>
</protein>
<reference evidence="3" key="1">
    <citation type="journal article" date="2023" name="Insect Mol. Biol.">
        <title>Genome sequencing provides insights into the evolution of gene families encoding plant cell wall-degrading enzymes in longhorned beetles.</title>
        <authorList>
            <person name="Shin N.R."/>
            <person name="Okamura Y."/>
            <person name="Kirsch R."/>
            <person name="Pauchet Y."/>
        </authorList>
    </citation>
    <scope>NUCLEOTIDE SEQUENCE</scope>
    <source>
        <strain evidence="3">MMC_N1</strain>
    </source>
</reference>
<dbReference type="InterPro" id="IPR012934">
    <property type="entry name" value="Znf_AD"/>
</dbReference>
<gene>
    <name evidence="3" type="ORF">NQ317_011795</name>
</gene>
<dbReference type="Pfam" id="PF07776">
    <property type="entry name" value="zf-AD"/>
    <property type="match status" value="1"/>
</dbReference>
<sequence length="144" mass="16290">MLIKKENICRLCLNGVDGEFEVIDEVTREIFNILLLNVDVTTTKDPIVCTNCFDKIQTFFSFKSVCFSSEELIATYVRSKDVTPINIMDVFLKKPQPVDSVIYKAYNICRLCMYCGKGGNFFSLSALEGYIADEVIAKCIPEVI</sequence>
<accession>A0ABQ9J6B6</accession>
<comment type="caution">
    <text evidence="3">The sequence shown here is derived from an EMBL/GenBank/DDBJ whole genome shotgun (WGS) entry which is preliminary data.</text>
</comment>
<keyword evidence="4" id="KW-1185">Reference proteome</keyword>
<feature type="domain" description="ZAD" evidence="2">
    <location>
        <begin position="7"/>
        <end position="76"/>
    </location>
</feature>
<feature type="binding site" evidence="1">
    <location>
        <position position="12"/>
    </location>
    <ligand>
        <name>Zn(2+)</name>
        <dbReference type="ChEBI" id="CHEBI:29105"/>
    </ligand>
</feature>
<keyword evidence="1" id="KW-0479">Metal-binding</keyword>
<organism evidence="3 4">
    <name type="scientific">Molorchus minor</name>
    <dbReference type="NCBI Taxonomy" id="1323400"/>
    <lineage>
        <taxon>Eukaryota</taxon>
        <taxon>Metazoa</taxon>
        <taxon>Ecdysozoa</taxon>
        <taxon>Arthropoda</taxon>
        <taxon>Hexapoda</taxon>
        <taxon>Insecta</taxon>
        <taxon>Pterygota</taxon>
        <taxon>Neoptera</taxon>
        <taxon>Endopterygota</taxon>
        <taxon>Coleoptera</taxon>
        <taxon>Polyphaga</taxon>
        <taxon>Cucujiformia</taxon>
        <taxon>Chrysomeloidea</taxon>
        <taxon>Cerambycidae</taxon>
        <taxon>Lamiinae</taxon>
        <taxon>Monochamini</taxon>
        <taxon>Molorchus</taxon>
    </lineage>
</organism>
<dbReference type="PROSITE" id="PS51915">
    <property type="entry name" value="ZAD"/>
    <property type="match status" value="1"/>
</dbReference>
<dbReference type="Proteomes" id="UP001162164">
    <property type="component" value="Unassembled WGS sequence"/>
</dbReference>
<keyword evidence="1" id="KW-0863">Zinc-finger</keyword>
<evidence type="ECO:0000313" key="3">
    <source>
        <dbReference type="EMBL" id="KAJ8973675.1"/>
    </source>
</evidence>
<name>A0ABQ9J6B6_9CUCU</name>
<evidence type="ECO:0000313" key="4">
    <source>
        <dbReference type="Proteomes" id="UP001162164"/>
    </source>
</evidence>
<proteinExistence type="predicted"/>
<feature type="binding site" evidence="1">
    <location>
        <position position="9"/>
    </location>
    <ligand>
        <name>Zn(2+)</name>
        <dbReference type="ChEBI" id="CHEBI:29105"/>
    </ligand>
</feature>
<evidence type="ECO:0000256" key="1">
    <source>
        <dbReference type="PROSITE-ProRule" id="PRU01263"/>
    </source>
</evidence>
<dbReference type="SMART" id="SM00868">
    <property type="entry name" value="zf-AD"/>
    <property type="match status" value="1"/>
</dbReference>
<feature type="binding site" evidence="1">
    <location>
        <position position="49"/>
    </location>
    <ligand>
        <name>Zn(2+)</name>
        <dbReference type="ChEBI" id="CHEBI:29105"/>
    </ligand>
</feature>
<keyword evidence="1" id="KW-0862">Zinc</keyword>
<evidence type="ECO:0000259" key="2">
    <source>
        <dbReference type="PROSITE" id="PS51915"/>
    </source>
</evidence>
<feature type="binding site" evidence="1">
    <location>
        <position position="52"/>
    </location>
    <ligand>
        <name>Zn(2+)</name>
        <dbReference type="ChEBI" id="CHEBI:29105"/>
    </ligand>
</feature>
<dbReference type="SUPFAM" id="SSF57716">
    <property type="entry name" value="Glucocorticoid receptor-like (DNA-binding domain)"/>
    <property type="match status" value="1"/>
</dbReference>